<protein>
    <recommendedName>
        <fullName evidence="1">Protein kinase domain-containing protein</fullName>
    </recommendedName>
</protein>
<dbReference type="InterPro" id="IPR000719">
    <property type="entry name" value="Prot_kinase_dom"/>
</dbReference>
<dbReference type="OrthoDB" id="305186at2759"/>
<evidence type="ECO:0000259" key="1">
    <source>
        <dbReference type="PROSITE" id="PS50011"/>
    </source>
</evidence>
<dbReference type="InterPro" id="IPR053235">
    <property type="entry name" value="Ser_Thr_kinase"/>
</dbReference>
<organism evidence="2 3">
    <name type="scientific">Paramecium octaurelia</name>
    <dbReference type="NCBI Taxonomy" id="43137"/>
    <lineage>
        <taxon>Eukaryota</taxon>
        <taxon>Sar</taxon>
        <taxon>Alveolata</taxon>
        <taxon>Ciliophora</taxon>
        <taxon>Intramacronucleata</taxon>
        <taxon>Oligohymenophorea</taxon>
        <taxon>Peniculida</taxon>
        <taxon>Parameciidae</taxon>
        <taxon>Paramecium</taxon>
    </lineage>
</organism>
<dbReference type="PROSITE" id="PS50011">
    <property type="entry name" value="PROTEIN_KINASE_DOM"/>
    <property type="match status" value="1"/>
</dbReference>
<dbReference type="GO" id="GO:0005524">
    <property type="term" value="F:ATP binding"/>
    <property type="evidence" value="ECO:0007669"/>
    <property type="project" value="InterPro"/>
</dbReference>
<reference evidence="2" key="1">
    <citation type="submission" date="2021-01" db="EMBL/GenBank/DDBJ databases">
        <authorList>
            <consortium name="Genoscope - CEA"/>
            <person name="William W."/>
        </authorList>
    </citation>
    <scope>NUCLEOTIDE SEQUENCE</scope>
</reference>
<feature type="domain" description="Protein kinase" evidence="1">
    <location>
        <begin position="164"/>
        <end position="426"/>
    </location>
</feature>
<accession>A0A8S1YS59</accession>
<comment type="caution">
    <text evidence="2">The sequence shown here is derived from an EMBL/GenBank/DDBJ whole genome shotgun (WGS) entry which is preliminary data.</text>
</comment>
<dbReference type="Proteomes" id="UP000683925">
    <property type="component" value="Unassembled WGS sequence"/>
</dbReference>
<sequence length="432" mass="52769">MNQIEELREYPFLLKGILRKDNLWFEVESLQERLTRKLVKVDQLYKIMFHITILVFECQKRSQYFLKSLRIDQIYLNKDEKYSNVFLFEEDQLSSTQEQQTPQKLLYNLFKNLGFALPYDFFQINDHSQEKLLNEILANIFEEKIQDKQYIFYQGYILRELYNFEILSCLLSSQVKRVYLIKKPFYVNSSADSIVLKWVKFRTEEERADLQHEIKQLKLLSNCDRIAKWYCYDSFADQKLIFRKYYDYTLEQINNDIGQKDVNWGDLMHLIKEMIQALKELHSRNIYHRDLKPQYIMFESLSGDRKIQQMRCVLNNFKKSSQIQEDTLEYQPPEGTQERYEPAYNIWQLGYIIQSMLLRRNNRKLSLLRFRPIEIQEYKLIFKDDKDQVNKRNLQLSRILFQMLRHNPLRRPQELEQIEEFFKNWIEKNNVA</sequence>
<dbReference type="PANTHER" id="PTHR24361">
    <property type="entry name" value="MITOGEN-ACTIVATED KINASE KINASE KINASE"/>
    <property type="match status" value="1"/>
</dbReference>
<dbReference type="GO" id="GO:0004674">
    <property type="term" value="F:protein serine/threonine kinase activity"/>
    <property type="evidence" value="ECO:0007669"/>
    <property type="project" value="TreeGrafter"/>
</dbReference>
<dbReference type="AlphaFoldDB" id="A0A8S1YS59"/>
<evidence type="ECO:0000313" key="3">
    <source>
        <dbReference type="Proteomes" id="UP000683925"/>
    </source>
</evidence>
<name>A0A8S1YS59_PAROT</name>
<gene>
    <name evidence="2" type="ORF">POCTA_138.1.T1920008</name>
</gene>
<dbReference type="PANTHER" id="PTHR24361:SF613">
    <property type="entry name" value="NUCLEAR RECEPTOR-BINDING PROTEIN-RELATED"/>
    <property type="match status" value="1"/>
</dbReference>
<proteinExistence type="predicted"/>
<dbReference type="Pfam" id="PF00069">
    <property type="entry name" value="Pkinase"/>
    <property type="match status" value="1"/>
</dbReference>
<evidence type="ECO:0000313" key="2">
    <source>
        <dbReference type="EMBL" id="CAD8214864.1"/>
    </source>
</evidence>
<dbReference type="EMBL" id="CAJJDP010000196">
    <property type="protein sequence ID" value="CAD8214864.1"/>
    <property type="molecule type" value="Genomic_DNA"/>
</dbReference>
<dbReference type="GO" id="GO:0005737">
    <property type="term" value="C:cytoplasm"/>
    <property type="evidence" value="ECO:0007669"/>
    <property type="project" value="TreeGrafter"/>
</dbReference>
<dbReference type="SMART" id="SM00220">
    <property type="entry name" value="S_TKc"/>
    <property type="match status" value="1"/>
</dbReference>
<keyword evidence="3" id="KW-1185">Reference proteome</keyword>